<comment type="similarity">
    <text evidence="1">Belongs to the HpcH/HpaI aldolase family.</text>
</comment>
<evidence type="ECO:0000256" key="4">
    <source>
        <dbReference type="SAM" id="MobiDB-lite"/>
    </source>
</evidence>
<dbReference type="GO" id="GO:0046872">
    <property type="term" value="F:metal ion binding"/>
    <property type="evidence" value="ECO:0007669"/>
    <property type="project" value="UniProtKB-KW"/>
</dbReference>
<sequence length="272" mass="29231">MKQNNIKTCWNDGRTVLNGWLSIASAFTAEIMAEQGYDALTIDLQHGFVGYEQATHMLQAMRASGVAPMVRVPWLEPGIIMKALDAGAWGIICPMVNTAQQAQTLVSCVRYPPTGSRSFGPTRVSFSAGQDYGQHADDQVVCFAMIETAEAVANLDEIVATPGLDGVYIGPADLTLGLTGRKYRTGFDRTEPEIVETIKHILHTAHRAGKKAGLHNGSAAYAAQAAEWGFDLVTLSNDVQLLRSAAAASVQQFRERNGNGPVAGRHDQPGGY</sequence>
<dbReference type="InterPro" id="IPR050251">
    <property type="entry name" value="HpcH-HpaI_aldolase"/>
</dbReference>
<accession>A0A250B2Q6</accession>
<protein>
    <submittedName>
        <fullName evidence="6">2,4-dihydroxyhept-2-ene-1,7-dioic acid aldolase</fullName>
    </submittedName>
</protein>
<dbReference type="InterPro" id="IPR015813">
    <property type="entry name" value="Pyrv/PenolPyrv_kinase-like_dom"/>
</dbReference>
<dbReference type="Pfam" id="PF03328">
    <property type="entry name" value="HpcH_HpaI"/>
    <property type="match status" value="1"/>
</dbReference>
<proteinExistence type="inferred from homology"/>
<dbReference type="EMBL" id="CP014136">
    <property type="protein sequence ID" value="ATA20444.1"/>
    <property type="molecule type" value="Genomic_DNA"/>
</dbReference>
<feature type="region of interest" description="Disordered" evidence="4">
    <location>
        <begin position="253"/>
        <end position="272"/>
    </location>
</feature>
<dbReference type="Gene3D" id="3.20.20.60">
    <property type="entry name" value="Phosphoenolpyruvate-binding domains"/>
    <property type="match status" value="1"/>
</dbReference>
<keyword evidence="2" id="KW-0479">Metal-binding</keyword>
<evidence type="ECO:0000259" key="5">
    <source>
        <dbReference type="Pfam" id="PF03328"/>
    </source>
</evidence>
<dbReference type="AlphaFoldDB" id="A0A250B2Q6"/>
<dbReference type="GO" id="GO:0016832">
    <property type="term" value="F:aldehyde-lyase activity"/>
    <property type="evidence" value="ECO:0007669"/>
    <property type="project" value="TreeGrafter"/>
</dbReference>
<dbReference type="InterPro" id="IPR040442">
    <property type="entry name" value="Pyrv_kinase-like_dom_sf"/>
</dbReference>
<organism evidence="6 7">
    <name type="scientific">Gibbsiella quercinecans</name>
    <dbReference type="NCBI Taxonomy" id="929813"/>
    <lineage>
        <taxon>Bacteria</taxon>
        <taxon>Pseudomonadati</taxon>
        <taxon>Pseudomonadota</taxon>
        <taxon>Gammaproteobacteria</taxon>
        <taxon>Enterobacterales</taxon>
        <taxon>Yersiniaceae</taxon>
        <taxon>Gibbsiella</taxon>
    </lineage>
</organism>
<reference evidence="6 7" key="1">
    <citation type="submission" date="2016-01" db="EMBL/GenBank/DDBJ databases">
        <authorList>
            <person name="Oliw E.H."/>
        </authorList>
    </citation>
    <scope>NUCLEOTIDE SEQUENCE [LARGE SCALE GENOMIC DNA]</scope>
    <source>
        <strain evidence="6 7">FRB97</strain>
    </source>
</reference>
<dbReference type="Proteomes" id="UP000217182">
    <property type="component" value="Chromosome"/>
</dbReference>
<dbReference type="KEGG" id="gqu:AWC35_14450"/>
<keyword evidence="7" id="KW-1185">Reference proteome</keyword>
<feature type="domain" description="HpcH/HpaI aldolase/citrate lyase" evidence="5">
    <location>
        <begin position="20"/>
        <end position="235"/>
    </location>
</feature>
<dbReference type="OrthoDB" id="86160at2"/>
<dbReference type="SUPFAM" id="SSF51621">
    <property type="entry name" value="Phosphoenolpyruvate/pyruvate domain"/>
    <property type="match status" value="1"/>
</dbReference>
<dbReference type="PANTHER" id="PTHR30502">
    <property type="entry name" value="2-KETO-3-DEOXY-L-RHAMNONATE ALDOLASE"/>
    <property type="match status" value="1"/>
</dbReference>
<dbReference type="PANTHER" id="PTHR30502:SF0">
    <property type="entry name" value="PHOSPHOENOLPYRUVATE CARBOXYLASE FAMILY PROTEIN"/>
    <property type="match status" value="1"/>
</dbReference>
<evidence type="ECO:0000256" key="2">
    <source>
        <dbReference type="ARBA" id="ARBA00022723"/>
    </source>
</evidence>
<dbReference type="InterPro" id="IPR005000">
    <property type="entry name" value="Aldolase/citrate-lyase_domain"/>
</dbReference>
<dbReference type="GO" id="GO:0005737">
    <property type="term" value="C:cytoplasm"/>
    <property type="evidence" value="ECO:0007669"/>
    <property type="project" value="TreeGrafter"/>
</dbReference>
<evidence type="ECO:0000256" key="3">
    <source>
        <dbReference type="ARBA" id="ARBA00023239"/>
    </source>
</evidence>
<evidence type="ECO:0000256" key="1">
    <source>
        <dbReference type="ARBA" id="ARBA00005568"/>
    </source>
</evidence>
<evidence type="ECO:0000313" key="7">
    <source>
        <dbReference type="Proteomes" id="UP000217182"/>
    </source>
</evidence>
<name>A0A250B2Q6_9GAMM</name>
<gene>
    <name evidence="6" type="ORF">AWC35_14450</name>
</gene>
<evidence type="ECO:0000313" key="6">
    <source>
        <dbReference type="EMBL" id="ATA20444.1"/>
    </source>
</evidence>
<keyword evidence="3" id="KW-0456">Lyase</keyword>
<dbReference type="RefSeq" id="WP_095847033.1">
    <property type="nucleotide sequence ID" value="NZ_CP014136.1"/>
</dbReference>